<dbReference type="InterPro" id="IPR003347">
    <property type="entry name" value="JmjC_dom"/>
</dbReference>
<name>A0A6G1HWP6_9PEZI</name>
<organism evidence="4 5">
    <name type="scientific">Trichodelitschia bisporula</name>
    <dbReference type="NCBI Taxonomy" id="703511"/>
    <lineage>
        <taxon>Eukaryota</taxon>
        <taxon>Fungi</taxon>
        <taxon>Dikarya</taxon>
        <taxon>Ascomycota</taxon>
        <taxon>Pezizomycotina</taxon>
        <taxon>Dothideomycetes</taxon>
        <taxon>Dothideomycetes incertae sedis</taxon>
        <taxon>Phaeotrichales</taxon>
        <taxon>Phaeotrichaceae</taxon>
        <taxon>Trichodelitschia</taxon>
    </lineage>
</organism>
<keyword evidence="5" id="KW-1185">Reference proteome</keyword>
<feature type="domain" description="JmjC" evidence="3">
    <location>
        <begin position="233"/>
        <end position="393"/>
    </location>
</feature>
<dbReference type="PROSITE" id="PS51184">
    <property type="entry name" value="JMJC"/>
    <property type="match status" value="1"/>
</dbReference>
<dbReference type="PANTHER" id="PTHR12480:SF21">
    <property type="entry name" value="JMJC DOMAIN-CONTAINING PROTEIN 8"/>
    <property type="match status" value="1"/>
</dbReference>
<dbReference type="PROSITE" id="PS50181">
    <property type="entry name" value="FBOX"/>
    <property type="match status" value="1"/>
</dbReference>
<evidence type="ECO:0000313" key="5">
    <source>
        <dbReference type="Proteomes" id="UP000799640"/>
    </source>
</evidence>
<dbReference type="EMBL" id="ML996695">
    <property type="protein sequence ID" value="KAF2400478.1"/>
    <property type="molecule type" value="Genomic_DNA"/>
</dbReference>
<feature type="compositionally biased region" description="Gly residues" evidence="1">
    <location>
        <begin position="446"/>
        <end position="458"/>
    </location>
</feature>
<sequence length="466" mass="51938">MDIIDDIEAGNDHEEDGTVPSHPMAVKPSGNAYTAAVNLKANAGSFAKLPDELLMSFLETLEAAELLQLGGACKFLYAFTRVDELWRALFVESKPTTFTWLGTWRATFLSHPTLPLISCEGVFSNVLHRPYFCAHTPLTPYTHNIPAQNAIPRLSDLSEEEYNRTWLDKPFILTSPVKSWPIYRTWDADYLFATYPSVSFRAEAVDWPLAKYMQYMRHNADESPLYLFDRSFVEKTALAPDAFTPPPCFGADLFAHLGPARPDSRWLIVGPARSGSTMHQDPNGTSAWNAVLRGAKYWLMFQGPQAPPGVVLSPDGAEITAPLSIAEYLLTFHEEARATPGCREGICYPGEVLHVPGGWFHLVLNLEEGVAVTQNFVPKGKLGDVLRFLRDKKEQVSGFRDDVDDPYGMFVERLREACPDVLEETLERMEKKDRGKWEEIKKGDGEGGGFSFGFGFGGDDSDADIP</sequence>
<dbReference type="InterPro" id="IPR001810">
    <property type="entry name" value="F-box_dom"/>
</dbReference>
<feature type="compositionally biased region" description="Acidic residues" evidence="1">
    <location>
        <begin position="1"/>
        <end position="17"/>
    </location>
</feature>
<evidence type="ECO:0000259" key="2">
    <source>
        <dbReference type="PROSITE" id="PS50181"/>
    </source>
</evidence>
<dbReference type="SUPFAM" id="SSF81383">
    <property type="entry name" value="F-box domain"/>
    <property type="match status" value="1"/>
</dbReference>
<evidence type="ECO:0000313" key="4">
    <source>
        <dbReference type="EMBL" id="KAF2400478.1"/>
    </source>
</evidence>
<dbReference type="InterPro" id="IPR050910">
    <property type="entry name" value="JMJD6_ArgDemeth/LysHydrox"/>
</dbReference>
<evidence type="ECO:0000256" key="1">
    <source>
        <dbReference type="SAM" id="MobiDB-lite"/>
    </source>
</evidence>
<feature type="region of interest" description="Disordered" evidence="1">
    <location>
        <begin position="433"/>
        <end position="466"/>
    </location>
</feature>
<dbReference type="Gene3D" id="1.20.1280.50">
    <property type="match status" value="1"/>
</dbReference>
<feature type="region of interest" description="Disordered" evidence="1">
    <location>
        <begin position="1"/>
        <end position="21"/>
    </location>
</feature>
<dbReference type="Gene3D" id="2.60.120.650">
    <property type="entry name" value="Cupin"/>
    <property type="match status" value="1"/>
</dbReference>
<feature type="domain" description="F-box" evidence="2">
    <location>
        <begin position="43"/>
        <end position="89"/>
    </location>
</feature>
<feature type="compositionally biased region" description="Basic and acidic residues" evidence="1">
    <location>
        <begin position="433"/>
        <end position="445"/>
    </location>
</feature>
<dbReference type="SMART" id="SM00558">
    <property type="entry name" value="JmjC"/>
    <property type="match status" value="1"/>
</dbReference>
<accession>A0A6G1HWP6</accession>
<dbReference type="GO" id="GO:0005634">
    <property type="term" value="C:nucleus"/>
    <property type="evidence" value="ECO:0007669"/>
    <property type="project" value="TreeGrafter"/>
</dbReference>
<evidence type="ECO:0000259" key="3">
    <source>
        <dbReference type="PROSITE" id="PS51184"/>
    </source>
</evidence>
<dbReference type="Proteomes" id="UP000799640">
    <property type="component" value="Unassembled WGS sequence"/>
</dbReference>
<dbReference type="AlphaFoldDB" id="A0A6G1HWP6"/>
<dbReference type="Pfam" id="PF13621">
    <property type="entry name" value="Cupin_8"/>
    <property type="match status" value="1"/>
</dbReference>
<dbReference type="SUPFAM" id="SSF51197">
    <property type="entry name" value="Clavaminate synthase-like"/>
    <property type="match status" value="1"/>
</dbReference>
<gene>
    <name evidence="4" type="ORF">EJ06DRAFT_549155</name>
</gene>
<proteinExistence type="predicted"/>
<dbReference type="OrthoDB" id="424465at2759"/>
<dbReference type="InterPro" id="IPR036047">
    <property type="entry name" value="F-box-like_dom_sf"/>
</dbReference>
<protein>
    <submittedName>
        <fullName evidence="4">F-box and JmjC domain-containing protein</fullName>
    </submittedName>
</protein>
<dbReference type="Pfam" id="PF12937">
    <property type="entry name" value="F-box-like"/>
    <property type="match status" value="1"/>
</dbReference>
<dbReference type="PANTHER" id="PTHR12480">
    <property type="entry name" value="ARGININE DEMETHYLASE AND LYSYL-HYDROXYLASE JMJD"/>
    <property type="match status" value="1"/>
</dbReference>
<dbReference type="GO" id="GO:0000987">
    <property type="term" value="F:cis-regulatory region sequence-specific DNA binding"/>
    <property type="evidence" value="ECO:0007669"/>
    <property type="project" value="TreeGrafter"/>
</dbReference>
<reference evidence="4" key="1">
    <citation type="journal article" date="2020" name="Stud. Mycol.">
        <title>101 Dothideomycetes genomes: a test case for predicting lifestyles and emergence of pathogens.</title>
        <authorList>
            <person name="Haridas S."/>
            <person name="Albert R."/>
            <person name="Binder M."/>
            <person name="Bloem J."/>
            <person name="Labutti K."/>
            <person name="Salamov A."/>
            <person name="Andreopoulos B."/>
            <person name="Baker S."/>
            <person name="Barry K."/>
            <person name="Bills G."/>
            <person name="Bluhm B."/>
            <person name="Cannon C."/>
            <person name="Castanera R."/>
            <person name="Culley D."/>
            <person name="Daum C."/>
            <person name="Ezra D."/>
            <person name="Gonzalez J."/>
            <person name="Henrissat B."/>
            <person name="Kuo A."/>
            <person name="Liang C."/>
            <person name="Lipzen A."/>
            <person name="Lutzoni F."/>
            <person name="Magnuson J."/>
            <person name="Mondo S."/>
            <person name="Nolan M."/>
            <person name="Ohm R."/>
            <person name="Pangilinan J."/>
            <person name="Park H.-J."/>
            <person name="Ramirez L."/>
            <person name="Alfaro M."/>
            <person name="Sun H."/>
            <person name="Tritt A."/>
            <person name="Yoshinaga Y."/>
            <person name="Zwiers L.-H."/>
            <person name="Turgeon B."/>
            <person name="Goodwin S."/>
            <person name="Spatafora J."/>
            <person name="Crous P."/>
            <person name="Grigoriev I."/>
        </authorList>
    </citation>
    <scope>NUCLEOTIDE SEQUENCE</scope>
    <source>
        <strain evidence="4">CBS 262.69</strain>
    </source>
</reference>
<dbReference type="InterPro" id="IPR041667">
    <property type="entry name" value="Cupin_8"/>
</dbReference>